<proteinExistence type="predicted"/>
<dbReference type="AlphaFoldDB" id="A0A1L9MUG0"/>
<organism evidence="2 3">
    <name type="scientific">Aspergillus tubingensis (strain CBS 134.48)</name>
    <dbReference type="NCBI Taxonomy" id="767770"/>
    <lineage>
        <taxon>Eukaryota</taxon>
        <taxon>Fungi</taxon>
        <taxon>Dikarya</taxon>
        <taxon>Ascomycota</taxon>
        <taxon>Pezizomycotina</taxon>
        <taxon>Eurotiomycetes</taxon>
        <taxon>Eurotiomycetidae</taxon>
        <taxon>Eurotiales</taxon>
        <taxon>Aspergillaceae</taxon>
        <taxon>Aspergillus</taxon>
        <taxon>Aspergillus subgen. Circumdati</taxon>
    </lineage>
</organism>
<dbReference type="VEuPathDB" id="FungiDB:ASPTUDRAFT_47771"/>
<keyword evidence="3" id="KW-1185">Reference proteome</keyword>
<evidence type="ECO:0000313" key="2">
    <source>
        <dbReference type="EMBL" id="OJI80668.1"/>
    </source>
</evidence>
<accession>A0A1L9MUG0</accession>
<dbReference type="EMBL" id="KV878207">
    <property type="protein sequence ID" value="OJI80668.1"/>
    <property type="molecule type" value="Genomic_DNA"/>
</dbReference>
<reference evidence="3" key="1">
    <citation type="journal article" date="2017" name="Genome Biol.">
        <title>Comparative genomics reveals high biological diversity and specific adaptations in the industrially and medically important fungal genus Aspergillus.</title>
        <authorList>
            <person name="de Vries R.P."/>
            <person name="Riley R."/>
            <person name="Wiebenga A."/>
            <person name="Aguilar-Osorio G."/>
            <person name="Amillis S."/>
            <person name="Uchima C.A."/>
            <person name="Anderluh G."/>
            <person name="Asadollahi M."/>
            <person name="Askin M."/>
            <person name="Barry K."/>
            <person name="Battaglia E."/>
            <person name="Bayram O."/>
            <person name="Benocci T."/>
            <person name="Braus-Stromeyer S.A."/>
            <person name="Caldana C."/>
            <person name="Canovas D."/>
            <person name="Cerqueira G.C."/>
            <person name="Chen F."/>
            <person name="Chen W."/>
            <person name="Choi C."/>
            <person name="Clum A."/>
            <person name="Dos Santos R.A."/>
            <person name="Damasio A.R."/>
            <person name="Diallinas G."/>
            <person name="Emri T."/>
            <person name="Fekete E."/>
            <person name="Flipphi M."/>
            <person name="Freyberg S."/>
            <person name="Gallo A."/>
            <person name="Gournas C."/>
            <person name="Habgood R."/>
            <person name="Hainaut M."/>
            <person name="Harispe M.L."/>
            <person name="Henrissat B."/>
            <person name="Hilden K.S."/>
            <person name="Hope R."/>
            <person name="Hossain A."/>
            <person name="Karabika E."/>
            <person name="Karaffa L."/>
            <person name="Karanyi Z."/>
            <person name="Krasevec N."/>
            <person name="Kuo A."/>
            <person name="Kusch H."/>
            <person name="LaButti K."/>
            <person name="Lagendijk E.L."/>
            <person name="Lapidus A."/>
            <person name="Levasseur A."/>
            <person name="Lindquist E."/>
            <person name="Lipzen A."/>
            <person name="Logrieco A.F."/>
            <person name="MacCabe A."/>
            <person name="Maekelae M.R."/>
            <person name="Malavazi I."/>
            <person name="Melin P."/>
            <person name="Meyer V."/>
            <person name="Mielnichuk N."/>
            <person name="Miskei M."/>
            <person name="Molnar A.P."/>
            <person name="Mule G."/>
            <person name="Ngan C.Y."/>
            <person name="Orejas M."/>
            <person name="Orosz E."/>
            <person name="Ouedraogo J.P."/>
            <person name="Overkamp K.M."/>
            <person name="Park H.-S."/>
            <person name="Perrone G."/>
            <person name="Piumi F."/>
            <person name="Punt P.J."/>
            <person name="Ram A.F."/>
            <person name="Ramon A."/>
            <person name="Rauscher S."/>
            <person name="Record E."/>
            <person name="Riano-Pachon D.M."/>
            <person name="Robert V."/>
            <person name="Roehrig J."/>
            <person name="Ruller R."/>
            <person name="Salamov A."/>
            <person name="Salih N.S."/>
            <person name="Samson R.A."/>
            <person name="Sandor E."/>
            <person name="Sanguinetti M."/>
            <person name="Schuetze T."/>
            <person name="Sepcic K."/>
            <person name="Shelest E."/>
            <person name="Sherlock G."/>
            <person name="Sophianopoulou V."/>
            <person name="Squina F.M."/>
            <person name="Sun H."/>
            <person name="Susca A."/>
            <person name="Todd R.B."/>
            <person name="Tsang A."/>
            <person name="Unkles S.E."/>
            <person name="van de Wiele N."/>
            <person name="van Rossen-Uffink D."/>
            <person name="Oliveira J.V."/>
            <person name="Vesth T.C."/>
            <person name="Visser J."/>
            <person name="Yu J.-H."/>
            <person name="Zhou M."/>
            <person name="Andersen M.R."/>
            <person name="Archer D.B."/>
            <person name="Baker S.E."/>
            <person name="Benoit I."/>
            <person name="Brakhage A.A."/>
            <person name="Braus G.H."/>
            <person name="Fischer R."/>
            <person name="Frisvad J.C."/>
            <person name="Goldman G.H."/>
            <person name="Houbraken J."/>
            <person name="Oakley B."/>
            <person name="Pocsi I."/>
            <person name="Scazzocchio C."/>
            <person name="Seiboth B."/>
            <person name="vanKuyk P.A."/>
            <person name="Wortman J."/>
            <person name="Dyer P.S."/>
            <person name="Grigoriev I.V."/>
        </authorList>
    </citation>
    <scope>NUCLEOTIDE SEQUENCE [LARGE SCALE GENOMIC DNA]</scope>
    <source>
        <strain evidence="3">CBS 134.48</strain>
    </source>
</reference>
<sequence length="70" mass="7494">MAERRACQDVTSGGKPRSTVATQLRGLSGGGLSRRLSIDWLVLHPRVSSALEYGEGTAGMGRISPERPKQ</sequence>
<protein>
    <submittedName>
        <fullName evidence="2">Uncharacterized protein</fullName>
    </submittedName>
</protein>
<feature type="region of interest" description="Disordered" evidence="1">
    <location>
        <begin position="1"/>
        <end position="21"/>
    </location>
</feature>
<evidence type="ECO:0000256" key="1">
    <source>
        <dbReference type="SAM" id="MobiDB-lite"/>
    </source>
</evidence>
<name>A0A1L9MUG0_ASPTC</name>
<dbReference type="Proteomes" id="UP000184304">
    <property type="component" value="Unassembled WGS sequence"/>
</dbReference>
<gene>
    <name evidence="2" type="ORF">ASPTUDRAFT_47771</name>
</gene>
<evidence type="ECO:0000313" key="3">
    <source>
        <dbReference type="Proteomes" id="UP000184304"/>
    </source>
</evidence>